<comment type="cofactor">
    <cofactor evidence="2">
        <name>Mg(2+)</name>
        <dbReference type="ChEBI" id="CHEBI:18420"/>
    </cofactor>
</comment>
<name>A0A1E3X8J6_9BACT</name>
<dbReference type="InterPro" id="IPR040442">
    <property type="entry name" value="Pyrv_kinase-like_dom_sf"/>
</dbReference>
<reference evidence="10 11" key="1">
    <citation type="submission" date="2016-07" db="EMBL/GenBank/DDBJ databases">
        <title>Draft genome of Scalindua rubra, obtained from a brine-seawater interface in the Red Sea, sheds light on salt adaptation in anammox bacteria.</title>
        <authorList>
            <person name="Speth D.R."/>
            <person name="Lagkouvardos I."/>
            <person name="Wang Y."/>
            <person name="Qian P.-Y."/>
            <person name="Dutilh B.E."/>
            <person name="Jetten M.S."/>
        </authorList>
    </citation>
    <scope>NUCLEOTIDE SEQUENCE [LARGE SCALE GENOMIC DNA]</scope>
    <source>
        <strain evidence="10">BSI-1</strain>
    </source>
</reference>
<dbReference type="InterPro" id="IPR012695">
    <property type="entry name" value="PrpB"/>
</dbReference>
<evidence type="ECO:0000313" key="10">
    <source>
        <dbReference type="EMBL" id="ODS31922.1"/>
    </source>
</evidence>
<dbReference type="SUPFAM" id="SSF51621">
    <property type="entry name" value="Phosphoenolpyruvate/pyruvate domain"/>
    <property type="match status" value="1"/>
</dbReference>
<comment type="catalytic activity">
    <reaction evidence="1 9">
        <text>(2S,3R)-3-hydroxybutane-1,2,3-tricarboxylate = pyruvate + succinate</text>
        <dbReference type="Rhea" id="RHEA:16809"/>
        <dbReference type="ChEBI" id="CHEBI:15361"/>
        <dbReference type="ChEBI" id="CHEBI:30031"/>
        <dbReference type="ChEBI" id="CHEBI:57429"/>
        <dbReference type="EC" id="4.1.3.30"/>
    </reaction>
</comment>
<evidence type="ECO:0000256" key="1">
    <source>
        <dbReference type="ARBA" id="ARBA00001050"/>
    </source>
</evidence>
<dbReference type="PANTHER" id="PTHR42905">
    <property type="entry name" value="PHOSPHOENOLPYRUVATE CARBOXYLASE"/>
    <property type="match status" value="1"/>
</dbReference>
<keyword evidence="10" id="KW-0378">Hydrolase</keyword>
<evidence type="ECO:0000256" key="6">
    <source>
        <dbReference type="ARBA" id="ARBA00023239"/>
    </source>
</evidence>
<dbReference type="InterPro" id="IPR039556">
    <property type="entry name" value="ICL/PEPM"/>
</dbReference>
<proteinExistence type="inferred from homology"/>
<comment type="similarity">
    <text evidence="3 9">Belongs to the isocitrate lyase/PEP mutase superfamily. Methylisocitrate lyase family.</text>
</comment>
<dbReference type="Gene3D" id="3.20.20.60">
    <property type="entry name" value="Phosphoenolpyruvate-binding domains"/>
    <property type="match status" value="1"/>
</dbReference>
<dbReference type="EMBL" id="MAYW01000087">
    <property type="protein sequence ID" value="ODS31922.1"/>
    <property type="molecule type" value="Genomic_DNA"/>
</dbReference>
<gene>
    <name evidence="10" type="primary">pphA_2</name>
    <name evidence="10" type="ORF">SCARUB_02965</name>
</gene>
<organism evidence="10 11">
    <name type="scientific">Candidatus Scalindua rubra</name>
    <dbReference type="NCBI Taxonomy" id="1872076"/>
    <lineage>
        <taxon>Bacteria</taxon>
        <taxon>Pseudomonadati</taxon>
        <taxon>Planctomycetota</taxon>
        <taxon>Candidatus Brocadiia</taxon>
        <taxon>Candidatus Brocadiales</taxon>
        <taxon>Candidatus Scalinduaceae</taxon>
        <taxon>Candidatus Scalindua</taxon>
    </lineage>
</organism>
<evidence type="ECO:0000256" key="4">
    <source>
        <dbReference type="ARBA" id="ARBA00022723"/>
    </source>
</evidence>
<evidence type="ECO:0000256" key="2">
    <source>
        <dbReference type="ARBA" id="ARBA00001946"/>
    </source>
</evidence>
<keyword evidence="4" id="KW-0479">Metal-binding</keyword>
<keyword evidence="5" id="KW-0460">Magnesium</keyword>
<keyword evidence="10" id="KW-0670">Pyruvate</keyword>
<dbReference type="Proteomes" id="UP000094056">
    <property type="component" value="Unassembled WGS sequence"/>
</dbReference>
<dbReference type="UniPathway" id="UPA00946"/>
<dbReference type="PROSITE" id="PS00161">
    <property type="entry name" value="ISOCITRATE_LYASE"/>
    <property type="match status" value="1"/>
</dbReference>
<dbReference type="PATRIC" id="fig|1872076.5.peg.3511"/>
<dbReference type="FunFam" id="3.20.20.60:FF:000009">
    <property type="entry name" value="2-methylisocitrate lyase"/>
    <property type="match status" value="1"/>
</dbReference>
<evidence type="ECO:0000256" key="7">
    <source>
        <dbReference type="ARBA" id="ARBA00044762"/>
    </source>
</evidence>
<evidence type="ECO:0000256" key="3">
    <source>
        <dbReference type="ARBA" id="ARBA00009282"/>
    </source>
</evidence>
<keyword evidence="6 9" id="KW-0456">Lyase</keyword>
<comment type="pathway">
    <text evidence="9">Organic acid metabolism; propanoate degradation.</text>
</comment>
<dbReference type="EC" id="4.1.3.30" evidence="9"/>
<dbReference type="CDD" id="cd00377">
    <property type="entry name" value="ICL_PEPM"/>
    <property type="match status" value="1"/>
</dbReference>
<comment type="function">
    <text evidence="9">Catalyzes the thermodynamically favored C-C bond cleavage of (2R,3S)-2-methylisocitrate to yield pyruvate and succinate.</text>
</comment>
<protein>
    <recommendedName>
        <fullName evidence="9">Methylisocitrate lyase</fullName>
        <ecNumber evidence="9">4.1.3.30</ecNumber>
    </recommendedName>
</protein>
<accession>A0A1E3X8J6</accession>
<dbReference type="GO" id="GO:0046872">
    <property type="term" value="F:metal ion binding"/>
    <property type="evidence" value="ECO:0007669"/>
    <property type="project" value="UniProtKB-KW"/>
</dbReference>
<dbReference type="NCBIfam" id="TIGR02317">
    <property type="entry name" value="prpB"/>
    <property type="match status" value="1"/>
</dbReference>
<dbReference type="GO" id="GO:0019629">
    <property type="term" value="P:propionate catabolic process, 2-methylcitrate cycle"/>
    <property type="evidence" value="ECO:0007669"/>
    <property type="project" value="InterPro"/>
</dbReference>
<dbReference type="AlphaFoldDB" id="A0A1E3X8J6"/>
<dbReference type="GO" id="GO:0016787">
    <property type="term" value="F:hydrolase activity"/>
    <property type="evidence" value="ECO:0007669"/>
    <property type="project" value="UniProtKB-KW"/>
</dbReference>
<evidence type="ECO:0000256" key="9">
    <source>
        <dbReference type="RuleBase" id="RU361121"/>
    </source>
</evidence>
<dbReference type="GO" id="GO:0046421">
    <property type="term" value="F:methylisocitrate lyase activity"/>
    <property type="evidence" value="ECO:0007669"/>
    <property type="project" value="UniProtKB-EC"/>
</dbReference>
<evidence type="ECO:0000256" key="5">
    <source>
        <dbReference type="ARBA" id="ARBA00022842"/>
    </source>
</evidence>
<dbReference type="Pfam" id="PF13714">
    <property type="entry name" value="PEP_mutase"/>
    <property type="match status" value="1"/>
</dbReference>
<comment type="subunit">
    <text evidence="7">Homotetramer; dimer of dimers.</text>
</comment>
<comment type="function">
    <text evidence="8">Involved in the catabolism of short chain fatty acids (SCFA) via the 2-methylcitrate cycle I (propionate degradation route). Catalyzes the thermodynamically favored C-C bond cleavage of (2R,3S)-2-methylisocitrate to yield pyruvate and succinate via an alpha-carboxy-carbanion intermediate.</text>
</comment>
<sequence length="279" mass="30480">MEDGIVVLPGAFNAISARLIEKAGFKALYISGAGLANGVAAMPDIGLLTMTEVLTQSKYIIDAVDIPCIIDGNTGFGEAINVMMMIKEMESLAAGGVHIEDQEMPKKCGHLAGKSLIPPEAMAVKIAAAVEARTDPDFLIIARTDARAVEGIDEAIKRANLYLEAGADAIFPEALESKEEFVLFRKEISAPLLANMTEFGKSPYMSVKEFEDMGYNMVIFPLTAFRVMLKSVADALSKLKAEGSQEAFIENMMTRKELYEIIGYEDYEEIDKKISKKME</sequence>
<comment type="caution">
    <text evidence="10">The sequence shown here is derived from an EMBL/GenBank/DDBJ whole genome shotgun (WGS) entry which is preliminary data.</text>
</comment>
<dbReference type="PANTHER" id="PTHR42905:SF5">
    <property type="entry name" value="CARBOXYVINYL-CARBOXYPHOSPHONATE PHOSPHORYLMUTASE, CHLOROPLASTIC"/>
    <property type="match status" value="1"/>
</dbReference>
<evidence type="ECO:0000313" key="11">
    <source>
        <dbReference type="Proteomes" id="UP000094056"/>
    </source>
</evidence>
<dbReference type="InterPro" id="IPR015813">
    <property type="entry name" value="Pyrv/PenolPyrv_kinase-like_dom"/>
</dbReference>
<evidence type="ECO:0000256" key="8">
    <source>
        <dbReference type="ARBA" id="ARBA00057039"/>
    </source>
</evidence>
<dbReference type="InterPro" id="IPR018523">
    <property type="entry name" value="Isocitrate_lyase_ph_CS"/>
</dbReference>